<accession>E2A6M5</accession>
<feature type="non-terminal residue" evidence="1">
    <location>
        <position position="108"/>
    </location>
</feature>
<feature type="non-terminal residue" evidence="1">
    <location>
        <position position="1"/>
    </location>
</feature>
<organism evidence="2">
    <name type="scientific">Camponotus floridanus</name>
    <name type="common">Florida carpenter ant</name>
    <dbReference type="NCBI Taxonomy" id="104421"/>
    <lineage>
        <taxon>Eukaryota</taxon>
        <taxon>Metazoa</taxon>
        <taxon>Ecdysozoa</taxon>
        <taxon>Arthropoda</taxon>
        <taxon>Hexapoda</taxon>
        <taxon>Insecta</taxon>
        <taxon>Pterygota</taxon>
        <taxon>Neoptera</taxon>
        <taxon>Endopterygota</taxon>
        <taxon>Hymenoptera</taxon>
        <taxon>Apocrita</taxon>
        <taxon>Aculeata</taxon>
        <taxon>Formicoidea</taxon>
        <taxon>Formicidae</taxon>
        <taxon>Formicinae</taxon>
        <taxon>Camponotus</taxon>
    </lineage>
</organism>
<dbReference type="InParanoid" id="E2A6M5"/>
<sequence>PDPYVVTFKNLHSTVVALADEQVEASARQYFRENCAIPGTTWNANKLLNGPTIIPTSYGVGDLAFDQRCFRGFLATISGKCPHLVGECTFSGRGSPAQLVTCFKEPFK</sequence>
<protein>
    <submittedName>
        <fullName evidence="1">Uncharacterized protein</fullName>
    </submittedName>
</protein>
<dbReference type="Proteomes" id="UP000000311">
    <property type="component" value="Unassembled WGS sequence"/>
</dbReference>
<proteinExistence type="predicted"/>
<keyword evidence="2" id="KW-1185">Reference proteome</keyword>
<reference evidence="1 2" key="1">
    <citation type="journal article" date="2010" name="Science">
        <title>Genomic comparison of the ants Camponotus floridanus and Harpegnathos saltator.</title>
        <authorList>
            <person name="Bonasio R."/>
            <person name="Zhang G."/>
            <person name="Ye C."/>
            <person name="Mutti N.S."/>
            <person name="Fang X."/>
            <person name="Qin N."/>
            <person name="Donahue G."/>
            <person name="Yang P."/>
            <person name="Li Q."/>
            <person name="Li C."/>
            <person name="Zhang P."/>
            <person name="Huang Z."/>
            <person name="Berger S.L."/>
            <person name="Reinberg D."/>
            <person name="Wang J."/>
            <person name="Liebig J."/>
        </authorList>
    </citation>
    <scope>NUCLEOTIDE SEQUENCE [LARGE SCALE GENOMIC DNA]</scope>
    <source>
        <strain evidence="2">C129</strain>
    </source>
</reference>
<name>E2A6M5_CAMFO</name>
<gene>
    <name evidence="1" type="ORF">EAG_14384</name>
</gene>
<dbReference type="EMBL" id="GL437156">
    <property type="protein sequence ID" value="EFN70913.1"/>
    <property type="molecule type" value="Genomic_DNA"/>
</dbReference>
<evidence type="ECO:0000313" key="1">
    <source>
        <dbReference type="EMBL" id="EFN70913.1"/>
    </source>
</evidence>
<evidence type="ECO:0000313" key="2">
    <source>
        <dbReference type="Proteomes" id="UP000000311"/>
    </source>
</evidence>
<dbReference type="AlphaFoldDB" id="E2A6M5"/>